<dbReference type="RefSeq" id="WP_087652375.1">
    <property type="nucleotide sequence ID" value="NZ_CP021514.1"/>
</dbReference>
<feature type="domain" description="DNA circulation N-terminal" evidence="1">
    <location>
        <begin position="6"/>
        <end position="88"/>
    </location>
</feature>
<dbReference type="Proteomes" id="UP000196205">
    <property type="component" value="Plasmid pAP1342-5"/>
</dbReference>
<proteinExistence type="predicted"/>
<geneLocation type="plasmid" evidence="3">
    <name>pap1342-5</name>
</geneLocation>
<protein>
    <recommendedName>
        <fullName evidence="1">DNA circulation N-terminal domain-containing protein</fullName>
    </recommendedName>
</protein>
<evidence type="ECO:0000259" key="1">
    <source>
        <dbReference type="Pfam" id="PF07157"/>
    </source>
</evidence>
<sequence>MPVLPTSSFRGASFYVRNIRDRNGRQYAVHQYPNQKKPFIEDLGYKTVFFEFEGFVSTDENLYISRDLLEAAIRTKGIGFLIHPTRGLYRAACLESEFSEDKREGAGSMPSHVRGRIRKAINPSNSIRFD</sequence>
<evidence type="ECO:0000313" key="2">
    <source>
        <dbReference type="EMBL" id="ARW49495.1"/>
    </source>
</evidence>
<keyword evidence="2" id="KW-0614">Plasmid</keyword>
<dbReference type="Pfam" id="PF07157">
    <property type="entry name" value="DNA_circ_N"/>
    <property type="match status" value="1"/>
</dbReference>
<dbReference type="AlphaFoldDB" id="A0A1Y0YF11"/>
<evidence type="ECO:0000313" key="3">
    <source>
        <dbReference type="Proteomes" id="UP000196205"/>
    </source>
</evidence>
<dbReference type="EMBL" id="CP021514">
    <property type="protein sequence ID" value="ARW49495.1"/>
    <property type="molecule type" value="Genomic_DNA"/>
</dbReference>
<organism evidence="2 3">
    <name type="scientific">Acetobacter pasteurianus subsp. pasteurianus</name>
    <dbReference type="NCBI Taxonomy" id="481145"/>
    <lineage>
        <taxon>Bacteria</taxon>
        <taxon>Pseudomonadati</taxon>
        <taxon>Pseudomonadota</taxon>
        <taxon>Alphaproteobacteria</taxon>
        <taxon>Acetobacterales</taxon>
        <taxon>Acetobacteraceae</taxon>
        <taxon>Acetobacter</taxon>
    </lineage>
</organism>
<accession>A0A1Y0YF11</accession>
<dbReference type="InterPro" id="IPR009826">
    <property type="entry name" value="DNA_circ_N"/>
</dbReference>
<name>A0A1Y0YF11_ACEPA</name>
<gene>
    <name evidence="2" type="ORF">S1001342_03205</name>
</gene>
<reference evidence="2 3" key="1">
    <citation type="submission" date="2017-05" db="EMBL/GenBank/DDBJ databases">
        <title>Genome sequence of Acetobacter pasteurianus subsp. pasteurianus strain SRCM101342.</title>
        <authorList>
            <person name="Cho S.H."/>
        </authorList>
    </citation>
    <scope>NUCLEOTIDE SEQUENCE [LARGE SCALE GENOMIC DNA]</scope>
    <source>
        <strain evidence="2 3">SRCM101342</strain>
        <plasmid evidence="3">pap1342-5</plasmid>
    </source>
</reference>
<dbReference type="OrthoDB" id="378644at2"/>